<keyword evidence="1" id="KW-0614">Plasmid</keyword>
<name>F8GW64_CUPNN</name>
<dbReference type="RefSeq" id="WP_013959776.1">
    <property type="nucleotide sequence ID" value="NC_015727.1"/>
</dbReference>
<proteinExistence type="predicted"/>
<dbReference type="EMBL" id="CP002879">
    <property type="protein sequence ID" value="AEI82753.1"/>
    <property type="molecule type" value="Genomic_DNA"/>
</dbReference>
<reference evidence="1 2" key="1">
    <citation type="journal article" date="2011" name="J. Bacteriol.">
        <title>Complete genome sequence of the type strain Cupriavidus necator N-1.</title>
        <authorList>
            <person name="Poehlein A."/>
            <person name="Kusian B."/>
            <person name="Friedrich B."/>
            <person name="Daniel R."/>
            <person name="Bowien B."/>
        </authorList>
    </citation>
    <scope>NUCLEOTIDE SEQUENCE [LARGE SCALE GENOMIC DNA]</scope>
    <source>
        <strain evidence="2">ATCC 43291 / DSM 13513 / CCUG 52238 / LMG 8453 / N-1</strain>
        <plasmid evidence="1 2">pBB1</plasmid>
    </source>
</reference>
<gene>
    <name evidence="1" type="ordered locus">CNE_BB1p13540</name>
</gene>
<protein>
    <submittedName>
        <fullName evidence="1">Uncharacterized protein</fullName>
    </submittedName>
</protein>
<geneLocation type="plasmid" evidence="1 2">
    <name>pBB1</name>
</geneLocation>
<accession>F8GW64</accession>
<organism evidence="1 2">
    <name type="scientific">Cupriavidus necator (strain ATCC 43291 / DSM 13513 / CCUG 52238 / LMG 8453 / N-1)</name>
    <name type="common">Ralstonia eutropha</name>
    <dbReference type="NCBI Taxonomy" id="1042878"/>
    <lineage>
        <taxon>Bacteria</taxon>
        <taxon>Pseudomonadati</taxon>
        <taxon>Pseudomonadota</taxon>
        <taxon>Betaproteobacteria</taxon>
        <taxon>Burkholderiales</taxon>
        <taxon>Burkholderiaceae</taxon>
        <taxon>Cupriavidus</taxon>
    </lineage>
</organism>
<sequence length="453" mass="47235">MANVDTLDLWKKWMGAVQAQAFPNGLTDQQQFSAGSTTLNVDLGNGDPGITNYYVYGIGDVIPAASPAYSSAGGLLAAYATFLDWVDLGAMVNPNLESQVNQATAALNTAQTNFNNVQVAAYNAYGAYKNVNPNPPPFQAWVQQNYPSYLNANNALIGASGAYDEIMIKAYGPGYSVVQQARAKVGINGAQNMATQNPYNMPVKMGSVAPAGSQPVVIGGTNPVPANNLFSAFAPSYSLQAFSAKYAEWQQASVAGKNNAGASISISSSSGSYDFDESGWSTSVDASLFGDFFSFFGGGSASGQKTSINTSSSDFSLAVDFTGFGTFPIGPGLWWDNGGLVATYHNRLKPGAPDFFGDNGALARVPTQIIAGFQPTVKLKMTASDYSNVKNSWQAQATASIGIGPFRIGSATVSTSGTKQDIKWDDASATVTIGPVSSTLPILLGVVSQKLGG</sequence>
<evidence type="ECO:0000313" key="2">
    <source>
        <dbReference type="Proteomes" id="UP000006798"/>
    </source>
</evidence>
<dbReference type="Proteomes" id="UP000006798">
    <property type="component" value="Plasmid pBB1"/>
</dbReference>
<dbReference type="KEGG" id="cnc:CNE_BB1p13540"/>
<dbReference type="HOGENOM" id="CLU_612092_0_0_4"/>
<evidence type="ECO:0000313" key="1">
    <source>
        <dbReference type="EMBL" id="AEI82753.1"/>
    </source>
</evidence>
<dbReference type="GeneID" id="34311669"/>
<dbReference type="AlphaFoldDB" id="F8GW64"/>